<evidence type="ECO:0000313" key="2">
    <source>
        <dbReference type="EMBL" id="GGC26534.1"/>
    </source>
</evidence>
<name>A0ABQ1LMW5_9PROT</name>
<sequence>MTKKLSLKANLLAMLVLSTGLSGLAHAGEPPLPTDPAVTRSLEAQDALPRTAFYSTPADIAASAPGALLRQEKAPEYSLPKGFTATRILYRSTDSHGNPVATSGVVVVPPGKAPEGGWPVIVWAHGTSGTAQSCAPSLMKDVYYGGLRVFDLAAAGFVLVMTDYHGLGTDSPHQYMNKFAQVADIRNAVPAAHALLPDLSQKWFVVGHSQGAYAALATAEAEAKANDPGYLGAISIAPAARVGMINANISAVKKAGGPYMSWLAYAIHAQYPEFKPEDLLSKTGLSQYPEATGKACWLTGNALYYPYSAKELVRPDWDKNKYVKKFFAEQTVGYEKAKGPILLIAGGGDTTIPIHTLESYAKDACHAGSDVKYMVVPNAEHGAAMVESMDTQIAWLKSVLAGNAPSNTCQRH</sequence>
<dbReference type="Proteomes" id="UP000637769">
    <property type="component" value="Unassembled WGS sequence"/>
</dbReference>
<dbReference type="SUPFAM" id="SSF53474">
    <property type="entry name" value="alpha/beta-Hydrolases"/>
    <property type="match status" value="1"/>
</dbReference>
<evidence type="ECO:0000256" key="1">
    <source>
        <dbReference type="SAM" id="SignalP"/>
    </source>
</evidence>
<keyword evidence="3" id="KW-1185">Reference proteome</keyword>
<reference evidence="3" key="1">
    <citation type="journal article" date="2019" name="Int. J. Syst. Evol. Microbiol.">
        <title>The Global Catalogue of Microorganisms (GCM) 10K type strain sequencing project: providing services to taxonomists for standard genome sequencing and annotation.</title>
        <authorList>
            <consortium name="The Broad Institute Genomics Platform"/>
            <consortium name="The Broad Institute Genome Sequencing Center for Infectious Disease"/>
            <person name="Wu L."/>
            <person name="Ma J."/>
        </authorList>
    </citation>
    <scope>NUCLEOTIDE SEQUENCE [LARGE SCALE GENOMIC DNA]</scope>
    <source>
        <strain evidence="3">CCM 7132</strain>
    </source>
</reference>
<feature type="chain" id="PRO_5045668090" evidence="1">
    <location>
        <begin position="28"/>
        <end position="412"/>
    </location>
</feature>
<dbReference type="RefSeq" id="WP_188425683.1">
    <property type="nucleotide sequence ID" value="NZ_BMCH01000002.1"/>
</dbReference>
<accession>A0ABQ1LMW5</accession>
<feature type="signal peptide" evidence="1">
    <location>
        <begin position="1"/>
        <end position="27"/>
    </location>
</feature>
<organism evidence="2 3">
    <name type="scientific">Asaia siamensis</name>
    <dbReference type="NCBI Taxonomy" id="110479"/>
    <lineage>
        <taxon>Bacteria</taxon>
        <taxon>Pseudomonadati</taxon>
        <taxon>Pseudomonadota</taxon>
        <taxon>Alphaproteobacteria</taxon>
        <taxon>Acetobacterales</taxon>
        <taxon>Acetobacteraceae</taxon>
        <taxon>Asaia</taxon>
    </lineage>
</organism>
<dbReference type="PANTHER" id="PTHR34853">
    <property type="match status" value="1"/>
</dbReference>
<gene>
    <name evidence="2" type="ORF">GCM10007207_09950</name>
</gene>
<keyword evidence="1" id="KW-0732">Signal</keyword>
<comment type="caution">
    <text evidence="2">The sequence shown here is derived from an EMBL/GenBank/DDBJ whole genome shotgun (WGS) entry which is preliminary data.</text>
</comment>
<dbReference type="InterPro" id="IPR005152">
    <property type="entry name" value="Lipase_secreted"/>
</dbReference>
<dbReference type="Pfam" id="PF03583">
    <property type="entry name" value="LIP"/>
    <property type="match status" value="1"/>
</dbReference>
<evidence type="ECO:0000313" key="3">
    <source>
        <dbReference type="Proteomes" id="UP000637769"/>
    </source>
</evidence>
<dbReference type="PIRSF" id="PIRSF029171">
    <property type="entry name" value="Esterase_LipA"/>
    <property type="match status" value="1"/>
</dbReference>
<dbReference type="InterPro" id="IPR029058">
    <property type="entry name" value="AB_hydrolase_fold"/>
</dbReference>
<dbReference type="PANTHER" id="PTHR34853:SF1">
    <property type="entry name" value="LIPASE 5"/>
    <property type="match status" value="1"/>
</dbReference>
<proteinExistence type="predicted"/>
<dbReference type="Gene3D" id="3.40.50.1820">
    <property type="entry name" value="alpha/beta hydrolase"/>
    <property type="match status" value="2"/>
</dbReference>
<protein>
    <submittedName>
        <fullName evidence="2">Lipase</fullName>
    </submittedName>
</protein>
<dbReference type="EMBL" id="BMCH01000002">
    <property type="protein sequence ID" value="GGC26534.1"/>
    <property type="molecule type" value="Genomic_DNA"/>
</dbReference>